<proteinExistence type="inferred from homology"/>
<gene>
    <name evidence="4" type="ORF">CLAFUR5_08670</name>
</gene>
<evidence type="ECO:0000259" key="3">
    <source>
        <dbReference type="PROSITE" id="PS51228"/>
    </source>
</evidence>
<dbReference type="InterPro" id="IPR014352">
    <property type="entry name" value="FERM/acyl-CoA-bd_prot_sf"/>
</dbReference>
<dbReference type="Pfam" id="PF00887">
    <property type="entry name" value="ACBP"/>
    <property type="match status" value="1"/>
</dbReference>
<dbReference type="InterPro" id="IPR000582">
    <property type="entry name" value="Acyl-CoA-binding_protein"/>
</dbReference>
<dbReference type="OrthoDB" id="346910at2759"/>
<dbReference type="PANTHER" id="PTHR23310:SF62">
    <property type="entry name" value="ACYL-COA BINDING PROTEIN 1, ISOFORM A"/>
    <property type="match status" value="1"/>
</dbReference>
<dbReference type="Proteomes" id="UP000756132">
    <property type="component" value="Chromosome 3"/>
</dbReference>
<name>A0A9Q8P6V3_PASFU</name>
<reference evidence="4" key="2">
    <citation type="journal article" date="2022" name="Microb. Genom.">
        <title>A chromosome-scale genome assembly of the tomato pathogen Cladosporium fulvum reveals a compartmentalized genome architecture and the presence of a dispensable chromosome.</title>
        <authorList>
            <person name="Zaccaron A.Z."/>
            <person name="Chen L.H."/>
            <person name="Samaras A."/>
            <person name="Stergiopoulos I."/>
        </authorList>
    </citation>
    <scope>NUCLEOTIDE SEQUENCE</scope>
    <source>
        <strain evidence="4">Race5_Kim</strain>
    </source>
</reference>
<dbReference type="OMA" id="RYKFEAW"/>
<dbReference type="GeneID" id="71988548"/>
<evidence type="ECO:0000256" key="1">
    <source>
        <dbReference type="ARBA" id="ARBA00005567"/>
    </source>
</evidence>
<accession>A0A9Q8P6V3</accession>
<reference evidence="4" key="1">
    <citation type="submission" date="2021-12" db="EMBL/GenBank/DDBJ databases">
        <authorList>
            <person name="Zaccaron A."/>
            <person name="Stergiopoulos I."/>
        </authorList>
    </citation>
    <scope>NUCLEOTIDE SEQUENCE</scope>
    <source>
        <strain evidence="4">Race5_Kim</strain>
    </source>
</reference>
<dbReference type="SUPFAM" id="SSF47027">
    <property type="entry name" value="Acyl-CoA binding protein"/>
    <property type="match status" value="1"/>
</dbReference>
<keyword evidence="5" id="KW-1185">Reference proteome</keyword>
<dbReference type="InterPro" id="IPR035984">
    <property type="entry name" value="Acyl-CoA-binding_sf"/>
</dbReference>
<dbReference type="AlphaFoldDB" id="A0A9Q8P6V3"/>
<organism evidence="4 5">
    <name type="scientific">Passalora fulva</name>
    <name type="common">Tomato leaf mold</name>
    <name type="synonym">Cladosporium fulvum</name>
    <dbReference type="NCBI Taxonomy" id="5499"/>
    <lineage>
        <taxon>Eukaryota</taxon>
        <taxon>Fungi</taxon>
        <taxon>Dikarya</taxon>
        <taxon>Ascomycota</taxon>
        <taxon>Pezizomycotina</taxon>
        <taxon>Dothideomycetes</taxon>
        <taxon>Dothideomycetidae</taxon>
        <taxon>Mycosphaerellales</taxon>
        <taxon>Mycosphaerellaceae</taxon>
        <taxon>Fulvia</taxon>
    </lineage>
</organism>
<dbReference type="KEGG" id="ffu:CLAFUR5_08670"/>
<dbReference type="PROSITE" id="PS51228">
    <property type="entry name" value="ACB_2"/>
    <property type="match status" value="1"/>
</dbReference>
<dbReference type="RefSeq" id="XP_047759593.1">
    <property type="nucleotide sequence ID" value="XM_047907818.1"/>
</dbReference>
<protein>
    <submittedName>
        <fullName evidence="4">Acyl-CoA-binding</fullName>
    </submittedName>
</protein>
<feature type="domain" description="ACB" evidence="3">
    <location>
        <begin position="3"/>
        <end position="91"/>
    </location>
</feature>
<dbReference type="GO" id="GO:0000062">
    <property type="term" value="F:fatty-acyl-CoA binding"/>
    <property type="evidence" value="ECO:0007669"/>
    <property type="project" value="InterPro"/>
</dbReference>
<dbReference type="Gene3D" id="1.20.80.10">
    <property type="match status" value="1"/>
</dbReference>
<evidence type="ECO:0000313" key="5">
    <source>
        <dbReference type="Proteomes" id="UP000756132"/>
    </source>
</evidence>
<dbReference type="PANTHER" id="PTHR23310">
    <property type="entry name" value="ACYL-COA-BINDING PROTEIN, ACBP"/>
    <property type="match status" value="1"/>
</dbReference>
<dbReference type="GO" id="GO:0006631">
    <property type="term" value="P:fatty acid metabolic process"/>
    <property type="evidence" value="ECO:0007669"/>
    <property type="project" value="TreeGrafter"/>
</dbReference>
<keyword evidence="2" id="KW-0446">Lipid-binding</keyword>
<sequence length="92" mass="10141">MAPSAEFTKAAEDSKKLKQTPTNDELLELYALYKIGNAEDFEKATKPGMFDLKGKAKYSAWEKEVKAGTTAADAQTKYVAKVKELQGKYGSQ</sequence>
<evidence type="ECO:0000256" key="2">
    <source>
        <dbReference type="ARBA" id="ARBA00023121"/>
    </source>
</evidence>
<dbReference type="PRINTS" id="PR00689">
    <property type="entry name" value="ACOABINDINGP"/>
</dbReference>
<comment type="similarity">
    <text evidence="1">Belongs to the ACBP family.</text>
</comment>
<evidence type="ECO:0000313" key="4">
    <source>
        <dbReference type="EMBL" id="UJO15227.1"/>
    </source>
</evidence>
<dbReference type="EMBL" id="CP090165">
    <property type="protein sequence ID" value="UJO15227.1"/>
    <property type="molecule type" value="Genomic_DNA"/>
</dbReference>